<evidence type="ECO:0000313" key="2">
    <source>
        <dbReference type="Proteomes" id="UP000002630"/>
    </source>
</evidence>
<gene>
    <name evidence="1" type="ORF">Esi_0089_0045</name>
</gene>
<reference evidence="1 2" key="1">
    <citation type="journal article" date="2010" name="Nature">
        <title>The Ectocarpus genome and the independent evolution of multicellularity in brown algae.</title>
        <authorList>
            <person name="Cock J.M."/>
            <person name="Sterck L."/>
            <person name="Rouze P."/>
            <person name="Scornet D."/>
            <person name="Allen A.E."/>
            <person name="Amoutzias G."/>
            <person name="Anthouard V."/>
            <person name="Artiguenave F."/>
            <person name="Aury J.M."/>
            <person name="Badger J.H."/>
            <person name="Beszteri B."/>
            <person name="Billiau K."/>
            <person name="Bonnet E."/>
            <person name="Bothwell J.H."/>
            <person name="Bowler C."/>
            <person name="Boyen C."/>
            <person name="Brownlee C."/>
            <person name="Carrano C.J."/>
            <person name="Charrier B."/>
            <person name="Cho G.Y."/>
            <person name="Coelho S.M."/>
            <person name="Collen J."/>
            <person name="Corre E."/>
            <person name="Da Silva C."/>
            <person name="Delage L."/>
            <person name="Delaroque N."/>
            <person name="Dittami S.M."/>
            <person name="Doulbeau S."/>
            <person name="Elias M."/>
            <person name="Farnham G."/>
            <person name="Gachon C.M."/>
            <person name="Gschloessl B."/>
            <person name="Heesch S."/>
            <person name="Jabbari K."/>
            <person name="Jubin C."/>
            <person name="Kawai H."/>
            <person name="Kimura K."/>
            <person name="Kloareg B."/>
            <person name="Kupper F.C."/>
            <person name="Lang D."/>
            <person name="Le Bail A."/>
            <person name="Leblanc C."/>
            <person name="Lerouge P."/>
            <person name="Lohr M."/>
            <person name="Lopez P.J."/>
            <person name="Martens C."/>
            <person name="Maumus F."/>
            <person name="Michel G."/>
            <person name="Miranda-Saavedra D."/>
            <person name="Morales J."/>
            <person name="Moreau H."/>
            <person name="Motomura T."/>
            <person name="Nagasato C."/>
            <person name="Napoli C.A."/>
            <person name="Nelson D.R."/>
            <person name="Nyvall-Collen P."/>
            <person name="Peters A.F."/>
            <person name="Pommier C."/>
            <person name="Potin P."/>
            <person name="Poulain J."/>
            <person name="Quesneville H."/>
            <person name="Read B."/>
            <person name="Rensing S.A."/>
            <person name="Ritter A."/>
            <person name="Rousvoal S."/>
            <person name="Samanta M."/>
            <person name="Samson G."/>
            <person name="Schroeder D.C."/>
            <person name="Segurens B."/>
            <person name="Strittmatter M."/>
            <person name="Tonon T."/>
            <person name="Tregear J.W."/>
            <person name="Valentin K."/>
            <person name="von Dassow P."/>
            <person name="Yamagishi T."/>
            <person name="Van de Peer Y."/>
            <person name="Wincker P."/>
        </authorList>
    </citation>
    <scope>NUCLEOTIDE SEQUENCE [LARGE SCALE GENOMIC DNA]</scope>
    <source>
        <strain evidence="2">Ec32 / CCAP1310/4</strain>
    </source>
</reference>
<dbReference type="EMBL" id="FN649127">
    <property type="protein sequence ID" value="CBJ28008.1"/>
    <property type="molecule type" value="Genomic_DNA"/>
</dbReference>
<dbReference type="Proteomes" id="UP000002630">
    <property type="component" value="Linkage Group LG17"/>
</dbReference>
<organism evidence="1 2">
    <name type="scientific">Ectocarpus siliculosus</name>
    <name type="common">Brown alga</name>
    <name type="synonym">Conferva siliculosa</name>
    <dbReference type="NCBI Taxonomy" id="2880"/>
    <lineage>
        <taxon>Eukaryota</taxon>
        <taxon>Sar</taxon>
        <taxon>Stramenopiles</taxon>
        <taxon>Ochrophyta</taxon>
        <taxon>PX clade</taxon>
        <taxon>Phaeophyceae</taxon>
        <taxon>Ectocarpales</taxon>
        <taxon>Ectocarpaceae</taxon>
        <taxon>Ectocarpus</taxon>
    </lineage>
</organism>
<protein>
    <submittedName>
        <fullName evidence="1">Uncharacterized protein</fullName>
    </submittedName>
</protein>
<keyword evidence="2" id="KW-1185">Reference proteome</keyword>
<name>D7G8G3_ECTSI</name>
<dbReference type="EMBL" id="FN649742">
    <property type="protein sequence ID" value="CBJ28008.1"/>
    <property type="molecule type" value="Genomic_DNA"/>
</dbReference>
<dbReference type="AlphaFoldDB" id="D7G8G3"/>
<dbReference type="InParanoid" id="D7G8G3"/>
<accession>D7G8G3</accession>
<evidence type="ECO:0000313" key="1">
    <source>
        <dbReference type="EMBL" id="CBJ28008.1"/>
    </source>
</evidence>
<proteinExistence type="predicted"/>
<sequence>MNAVGDTKQNHGELRACLLAFLDQFLQEHCHSHLPRSVCSRTRFTLPPP</sequence>